<proteinExistence type="predicted"/>
<protein>
    <submittedName>
        <fullName evidence="1">Uncharacterized protein</fullName>
    </submittedName>
</protein>
<comment type="caution">
    <text evidence="1">The sequence shown here is derived from an EMBL/GenBank/DDBJ whole genome shotgun (WGS) entry which is preliminary data.</text>
</comment>
<name>A0A8J2TXB4_9MICO</name>
<keyword evidence="2" id="KW-1185">Reference proteome</keyword>
<reference evidence="1" key="2">
    <citation type="submission" date="2020-09" db="EMBL/GenBank/DDBJ databases">
        <authorList>
            <person name="Sun Q."/>
            <person name="Zhou Y."/>
        </authorList>
    </citation>
    <scope>NUCLEOTIDE SEQUENCE</scope>
    <source>
        <strain evidence="1">CGMCC 1.12785</strain>
    </source>
</reference>
<dbReference type="EMBL" id="BMFY01000004">
    <property type="protein sequence ID" value="GGA11072.1"/>
    <property type="molecule type" value="Genomic_DNA"/>
</dbReference>
<accession>A0A8J2TXB4</accession>
<reference evidence="1" key="1">
    <citation type="journal article" date="2014" name="Int. J. Syst. Evol. Microbiol.">
        <title>Complete genome sequence of Corynebacterium casei LMG S-19264T (=DSM 44701T), isolated from a smear-ripened cheese.</title>
        <authorList>
            <consortium name="US DOE Joint Genome Institute (JGI-PGF)"/>
            <person name="Walter F."/>
            <person name="Albersmeier A."/>
            <person name="Kalinowski J."/>
            <person name="Ruckert C."/>
        </authorList>
    </citation>
    <scope>NUCLEOTIDE SEQUENCE</scope>
    <source>
        <strain evidence="1">CGMCC 1.12785</strain>
    </source>
</reference>
<gene>
    <name evidence="1" type="ORF">GCM10011333_12400</name>
</gene>
<dbReference type="RefSeq" id="WP_188550054.1">
    <property type="nucleotide sequence ID" value="NZ_BMFY01000004.1"/>
</dbReference>
<evidence type="ECO:0000313" key="2">
    <source>
        <dbReference type="Proteomes" id="UP000616114"/>
    </source>
</evidence>
<dbReference type="Proteomes" id="UP000616114">
    <property type="component" value="Unassembled WGS sequence"/>
</dbReference>
<sequence>MGVFTYGSGEATYRTGLNDECLQALELLICEAYALHDAFRVVIATDEHTDVLFVTQGVPLQIHYDAKPDVDAIDEDALQASKKTMKDRAVIVVGGTTVPGPV</sequence>
<organism evidence="1 2">
    <name type="scientific">Sediminivirga luteola</name>
    <dbReference type="NCBI Taxonomy" id="1774748"/>
    <lineage>
        <taxon>Bacteria</taxon>
        <taxon>Bacillati</taxon>
        <taxon>Actinomycetota</taxon>
        <taxon>Actinomycetes</taxon>
        <taxon>Micrococcales</taxon>
        <taxon>Brevibacteriaceae</taxon>
        <taxon>Sediminivirga</taxon>
    </lineage>
</organism>
<dbReference type="AlphaFoldDB" id="A0A8J2TXB4"/>
<evidence type="ECO:0000313" key="1">
    <source>
        <dbReference type="EMBL" id="GGA11072.1"/>
    </source>
</evidence>